<gene>
    <name evidence="3" type="ORF">DYH56_07475</name>
</gene>
<sequence length="284" mass="33919">MNQFSKEIKWIKKNRKYILFWGIFIFVLIPKFIFIIVKDGEHLGFLGGYVGAILTLGGVWFQIQRLEKHRKEEENEREKEKKRNERNRKLGVLKYLKFVLKENVKGAEKNDCARNMQLNLLYLTSWDSYKEESKVFSKFKNQFIDNNLNVIMELDKDIGEDILKMERLLVDTLEDYNYLLKNKKRRKVLFESLKGDEKLKVKDIEIYDMVRSKEGEIPSDKIEKEMKKLIEGIGEKLLGSQREEKWGEMWKYHLLDINLNGKGFKIIEKSEKVLKKIEVELENI</sequence>
<dbReference type="EMBL" id="QUAJ01000011">
    <property type="protein sequence ID" value="REI41268.1"/>
    <property type="molecule type" value="Genomic_DNA"/>
</dbReference>
<keyword evidence="1" id="KW-0175">Coiled coil</keyword>
<feature type="transmembrane region" description="Helical" evidence="2">
    <location>
        <begin position="18"/>
        <end position="37"/>
    </location>
</feature>
<evidence type="ECO:0000313" key="3">
    <source>
        <dbReference type="EMBL" id="REI41268.1"/>
    </source>
</evidence>
<organism evidence="3 4">
    <name type="scientific">Psychrilyobacter piezotolerans</name>
    <dbReference type="NCBI Taxonomy" id="2293438"/>
    <lineage>
        <taxon>Bacteria</taxon>
        <taxon>Fusobacteriati</taxon>
        <taxon>Fusobacteriota</taxon>
        <taxon>Fusobacteriia</taxon>
        <taxon>Fusobacteriales</taxon>
        <taxon>Fusobacteriaceae</taxon>
        <taxon>Psychrilyobacter</taxon>
    </lineage>
</organism>
<reference evidence="3 4" key="1">
    <citation type="submission" date="2018-08" db="EMBL/GenBank/DDBJ databases">
        <title>Draft genome sequence of Psychrilyobacter sp. strain SD5 isolated from Black Sea water.</title>
        <authorList>
            <person name="Yadav S."/>
            <person name="Villanueva L."/>
            <person name="Damste J.S.S."/>
        </authorList>
    </citation>
    <scope>NUCLEOTIDE SEQUENCE [LARGE SCALE GENOMIC DNA]</scope>
    <source>
        <strain evidence="3 4">SD5</strain>
    </source>
</reference>
<proteinExistence type="predicted"/>
<keyword evidence="2" id="KW-0472">Membrane</keyword>
<evidence type="ECO:0000256" key="1">
    <source>
        <dbReference type="SAM" id="Coils"/>
    </source>
</evidence>
<feature type="transmembrane region" description="Helical" evidence="2">
    <location>
        <begin position="43"/>
        <end position="61"/>
    </location>
</feature>
<keyword evidence="2" id="KW-1133">Transmembrane helix</keyword>
<dbReference type="Proteomes" id="UP000263486">
    <property type="component" value="Unassembled WGS sequence"/>
</dbReference>
<comment type="caution">
    <text evidence="3">The sequence shown here is derived from an EMBL/GenBank/DDBJ whole genome shotgun (WGS) entry which is preliminary data.</text>
</comment>
<accession>A0ABX9KH07</accession>
<evidence type="ECO:0000313" key="4">
    <source>
        <dbReference type="Proteomes" id="UP000263486"/>
    </source>
</evidence>
<feature type="coiled-coil region" evidence="1">
    <location>
        <begin position="61"/>
        <end position="90"/>
    </location>
</feature>
<name>A0ABX9KH07_9FUSO</name>
<protein>
    <submittedName>
        <fullName evidence="3">Uncharacterized protein</fullName>
    </submittedName>
</protein>
<evidence type="ECO:0000256" key="2">
    <source>
        <dbReference type="SAM" id="Phobius"/>
    </source>
</evidence>
<keyword evidence="4" id="KW-1185">Reference proteome</keyword>
<keyword evidence="2" id="KW-0812">Transmembrane</keyword>
<dbReference type="RefSeq" id="WP_114642245.1">
    <property type="nucleotide sequence ID" value="NZ_JAACIO010000012.1"/>
</dbReference>